<keyword evidence="2" id="KW-0489">Methyltransferase</keyword>
<reference evidence="2 3" key="1">
    <citation type="submission" date="2020-09" db="EMBL/GenBank/DDBJ databases">
        <title>Characterization of Paenibacillus peoriae strain ZF390 with broad-spectrum antimicrobial activity as a potential biocontrol agent.</title>
        <authorList>
            <person name="Li L."/>
            <person name="Zhao Y."/>
            <person name="Li B."/>
            <person name="Xie X."/>
        </authorList>
    </citation>
    <scope>NUCLEOTIDE SEQUENCE [LARGE SCALE GENOMIC DNA]</scope>
    <source>
        <strain evidence="2 3">ZF390</strain>
    </source>
</reference>
<dbReference type="CDD" id="cd02440">
    <property type="entry name" value="AdoMet_MTases"/>
    <property type="match status" value="1"/>
</dbReference>
<dbReference type="InterPro" id="IPR050447">
    <property type="entry name" value="Erg6_SMT_methyltransf"/>
</dbReference>
<proteinExistence type="predicted"/>
<gene>
    <name evidence="2" type="ORF">IAQ67_12000</name>
</gene>
<dbReference type="SUPFAM" id="SSF53335">
    <property type="entry name" value="S-adenosyl-L-methionine-dependent methyltransferases"/>
    <property type="match status" value="1"/>
</dbReference>
<evidence type="ECO:0000313" key="3">
    <source>
        <dbReference type="Proteomes" id="UP000516384"/>
    </source>
</evidence>
<evidence type="ECO:0000259" key="1">
    <source>
        <dbReference type="Pfam" id="PF13649"/>
    </source>
</evidence>
<accession>A0A7H0YF03</accession>
<dbReference type="GO" id="GO:0008168">
    <property type="term" value="F:methyltransferase activity"/>
    <property type="evidence" value="ECO:0007669"/>
    <property type="project" value="UniProtKB-KW"/>
</dbReference>
<dbReference type="AlphaFoldDB" id="A0A7H0YF03"/>
<dbReference type="GO" id="GO:0032259">
    <property type="term" value="P:methylation"/>
    <property type="evidence" value="ECO:0007669"/>
    <property type="project" value="UniProtKB-KW"/>
</dbReference>
<dbReference type="InterPro" id="IPR029063">
    <property type="entry name" value="SAM-dependent_MTases_sf"/>
</dbReference>
<sequence>MIRRDLDDVDFIRANLMGPSSIIMFEELSENLPLQKGMRVLDLGCGTGLTSIYLAQKFGITVFAVDLWISATENYRRFREFGLESQIIPIHADACHLPFAEQYFDAVISVDAYQYFGANEQYLDDHLAPLVKEGGKLAIAMPGIKMEFDGVIPVELQPFLSLSEVDNQWHTCDWWRKLWQQSPNIYVESVREMRCFSKAWYEWLQCNNDYARANNALLNADDGKYMNLISLIATKK</sequence>
<dbReference type="InterPro" id="IPR041698">
    <property type="entry name" value="Methyltransf_25"/>
</dbReference>
<dbReference type="Gene3D" id="3.40.50.150">
    <property type="entry name" value="Vaccinia Virus protein VP39"/>
    <property type="match status" value="1"/>
</dbReference>
<organism evidence="2 3">
    <name type="scientific">Paenibacillus peoriae</name>
    <dbReference type="NCBI Taxonomy" id="59893"/>
    <lineage>
        <taxon>Bacteria</taxon>
        <taxon>Bacillati</taxon>
        <taxon>Bacillota</taxon>
        <taxon>Bacilli</taxon>
        <taxon>Bacillales</taxon>
        <taxon>Paenibacillaceae</taxon>
        <taxon>Paenibacillus</taxon>
    </lineage>
</organism>
<feature type="domain" description="Methyltransferase" evidence="1">
    <location>
        <begin position="40"/>
        <end position="135"/>
    </location>
</feature>
<keyword evidence="2" id="KW-0808">Transferase</keyword>
<dbReference type="PANTHER" id="PTHR44068">
    <property type="entry name" value="ZGC:194242"/>
    <property type="match status" value="1"/>
</dbReference>
<name>A0A7H0YF03_9BACL</name>
<dbReference type="EMBL" id="CP061172">
    <property type="protein sequence ID" value="QNR69661.1"/>
    <property type="molecule type" value="Genomic_DNA"/>
</dbReference>
<protein>
    <submittedName>
        <fullName evidence="2">Methyltransferase domain-containing protein</fullName>
    </submittedName>
</protein>
<dbReference type="PANTHER" id="PTHR44068:SF11">
    <property type="entry name" value="GERANYL DIPHOSPHATE 2-C-METHYLTRANSFERASE"/>
    <property type="match status" value="1"/>
</dbReference>
<dbReference type="Pfam" id="PF13649">
    <property type="entry name" value="Methyltransf_25"/>
    <property type="match status" value="1"/>
</dbReference>
<evidence type="ECO:0000313" key="2">
    <source>
        <dbReference type="EMBL" id="QNR69661.1"/>
    </source>
</evidence>
<dbReference type="Proteomes" id="UP000516384">
    <property type="component" value="Chromosome"/>
</dbReference>